<dbReference type="Proteomes" id="UP000198960">
    <property type="component" value="Unassembled WGS sequence"/>
</dbReference>
<dbReference type="EMBL" id="FOEE01000004">
    <property type="protein sequence ID" value="SEO77989.1"/>
    <property type="molecule type" value="Genomic_DNA"/>
</dbReference>
<proteinExistence type="predicted"/>
<gene>
    <name evidence="1" type="ORF">SAMN05660991_01713</name>
</gene>
<dbReference type="AlphaFoldDB" id="A0A1H8SG37"/>
<reference evidence="2" key="1">
    <citation type="submission" date="2016-10" db="EMBL/GenBank/DDBJ databases">
        <authorList>
            <person name="Varghese N."/>
            <person name="Submissions S."/>
        </authorList>
    </citation>
    <scope>NUCLEOTIDE SEQUENCE [LARGE SCALE GENOMIC DNA]</scope>
    <source>
        <strain evidence="2">DSM 45413</strain>
    </source>
</reference>
<evidence type="ECO:0000313" key="1">
    <source>
        <dbReference type="EMBL" id="SEO77989.1"/>
    </source>
</evidence>
<protein>
    <submittedName>
        <fullName evidence="1">Uncharacterized protein</fullName>
    </submittedName>
</protein>
<evidence type="ECO:0000313" key="2">
    <source>
        <dbReference type="Proteomes" id="UP000198960"/>
    </source>
</evidence>
<name>A0A1H8SG37_9ACTN</name>
<organism evidence="1 2">
    <name type="scientific">Trujillonella endophytica</name>
    <dbReference type="NCBI Taxonomy" id="673521"/>
    <lineage>
        <taxon>Bacteria</taxon>
        <taxon>Bacillati</taxon>
        <taxon>Actinomycetota</taxon>
        <taxon>Actinomycetes</taxon>
        <taxon>Geodermatophilales</taxon>
        <taxon>Geodermatophilaceae</taxon>
        <taxon>Trujillonella</taxon>
    </lineage>
</organism>
<dbReference type="RefSeq" id="WP_091942097.1">
    <property type="nucleotide sequence ID" value="NZ_FOEE01000004.1"/>
</dbReference>
<sequence>MTDPRFGRSAGSLLHRLRPVPVDPADLRDVALEVLPDLATPRLRVVLADDRVDGPVVVVREDERTLRTPLRDLAEDMTAAGVRPTPGALAAALCSWVAHRPVPDASAAADGVAVLDWADGRRVALGWRVVVRRDDVALPWTPAPSTDPAAAARLRAAATARSAAVETELRVEGPVALWSHPAVPLLASAPFAAPERVLDRVAGAGLAMPDMQVVLTPGRPVAGAVAGVAARLAESTGEPCLRLPLRALPTLPWL</sequence>
<dbReference type="STRING" id="673521.SAMN05660991_01713"/>
<keyword evidence="2" id="KW-1185">Reference proteome</keyword>
<accession>A0A1H8SG37</accession>
<dbReference type="OrthoDB" id="5187538at2"/>